<keyword evidence="2" id="KW-1185">Reference proteome</keyword>
<dbReference type="Proteomes" id="UP000244223">
    <property type="component" value="Unassembled WGS sequence"/>
</dbReference>
<sequence length="136" mass="15218">MTDLENEASPADVRTRIGQQHTNLIFIAVKAIEAWFLADTQALRQWLKIDTVEEPTPEHTLGMPWERLKEIAHENNRRGPGDNKLIFAKRMIKHYGFTVSNAAQHSNCPSVVEFADGIVALGNTEKIIASDDSGHN</sequence>
<dbReference type="AlphaFoldDB" id="A0A2T5ITH2"/>
<dbReference type="RefSeq" id="WP_204509372.1">
    <property type="nucleotide sequence ID" value="NZ_QAON01000023.1"/>
</dbReference>
<evidence type="ECO:0000313" key="1">
    <source>
        <dbReference type="EMBL" id="PTQ87122.1"/>
    </source>
</evidence>
<gene>
    <name evidence="1" type="ORF">C8N29_12311</name>
</gene>
<protein>
    <submittedName>
        <fullName evidence="1">Uncharacterized protein</fullName>
    </submittedName>
</protein>
<accession>A0A2T5ITH2</accession>
<name>A0A2T5ITH2_9GAMM</name>
<dbReference type="EMBL" id="QAON01000023">
    <property type="protein sequence ID" value="PTQ87122.1"/>
    <property type="molecule type" value="Genomic_DNA"/>
</dbReference>
<reference evidence="1 2" key="1">
    <citation type="submission" date="2018-04" db="EMBL/GenBank/DDBJ databases">
        <title>Genomic Encyclopedia of Archaeal and Bacterial Type Strains, Phase II (KMG-II): from individual species to whole genera.</title>
        <authorList>
            <person name="Goeker M."/>
        </authorList>
    </citation>
    <scope>NUCLEOTIDE SEQUENCE [LARGE SCALE GENOMIC DNA]</scope>
    <source>
        <strain evidence="1 2">DSM 5822</strain>
    </source>
</reference>
<comment type="caution">
    <text evidence="1">The sequence shown here is derived from an EMBL/GenBank/DDBJ whole genome shotgun (WGS) entry which is preliminary data.</text>
</comment>
<evidence type="ECO:0000313" key="2">
    <source>
        <dbReference type="Proteomes" id="UP000244223"/>
    </source>
</evidence>
<proteinExistence type="predicted"/>
<organism evidence="1 2">
    <name type="scientific">Agitococcus lubricus</name>
    <dbReference type="NCBI Taxonomy" id="1077255"/>
    <lineage>
        <taxon>Bacteria</taxon>
        <taxon>Pseudomonadati</taxon>
        <taxon>Pseudomonadota</taxon>
        <taxon>Gammaproteobacteria</taxon>
        <taxon>Moraxellales</taxon>
        <taxon>Moraxellaceae</taxon>
        <taxon>Agitococcus</taxon>
    </lineage>
</organism>